<gene>
    <name evidence="1" type="ORF">Ataiwa_02120</name>
</gene>
<protein>
    <submittedName>
        <fullName evidence="1">Uncharacterized protein</fullName>
    </submittedName>
</protein>
<organism evidence="1 2">
    <name type="scientific">Algoriphagus taiwanensis</name>
    <dbReference type="NCBI Taxonomy" id="1445656"/>
    <lineage>
        <taxon>Bacteria</taxon>
        <taxon>Pseudomonadati</taxon>
        <taxon>Bacteroidota</taxon>
        <taxon>Cytophagia</taxon>
        <taxon>Cytophagales</taxon>
        <taxon>Cyclobacteriaceae</taxon>
        <taxon>Algoriphagus</taxon>
    </lineage>
</organism>
<dbReference type="RefSeq" id="WP_338226789.1">
    <property type="nucleotide sequence ID" value="NZ_BTPE01000001.1"/>
</dbReference>
<evidence type="ECO:0000313" key="2">
    <source>
        <dbReference type="Proteomes" id="UP001307705"/>
    </source>
</evidence>
<dbReference type="EMBL" id="BTPE01000001">
    <property type="protein sequence ID" value="GMQ31940.1"/>
    <property type="molecule type" value="Genomic_DNA"/>
</dbReference>
<comment type="caution">
    <text evidence="1">The sequence shown here is derived from an EMBL/GenBank/DDBJ whole genome shotgun (WGS) entry which is preliminary data.</text>
</comment>
<evidence type="ECO:0000313" key="1">
    <source>
        <dbReference type="EMBL" id="GMQ31940.1"/>
    </source>
</evidence>
<accession>A0ABQ6PVE7</accession>
<keyword evidence="2" id="KW-1185">Reference proteome</keyword>
<proteinExistence type="predicted"/>
<sequence length="199" mass="23237">MSIFNKLFGKKAPASVEPQSQLLAPSEPMATQVPYIDKSIFTEDRHPSELFPSSDSLDQRRSKKSLLEDLKSVDYYGMGMRDGFDDPTFETMDQNINLIACDFKEVYAQAIQEIDDQLLKIERTLAPQFEELMPYEYREVMLQKERLQEQKRDLKQQFDLAAVGEGYIEKSVERYKAGFKKGFRMWSNENLMFKPFNTL</sequence>
<dbReference type="Proteomes" id="UP001307705">
    <property type="component" value="Unassembled WGS sequence"/>
</dbReference>
<name>A0ABQ6PVE7_9BACT</name>
<reference evidence="1 2" key="1">
    <citation type="submission" date="2023-08" db="EMBL/GenBank/DDBJ databases">
        <title>Draft genome sequence of Algoriphagus taiwanensis.</title>
        <authorList>
            <person name="Takatani N."/>
            <person name="Hosokawa M."/>
            <person name="Sawabe T."/>
        </authorList>
    </citation>
    <scope>NUCLEOTIDE SEQUENCE [LARGE SCALE GENOMIC DNA]</scope>
    <source>
        <strain evidence="1 2">JCM 19755</strain>
    </source>
</reference>